<keyword evidence="4" id="KW-1185">Reference proteome</keyword>
<organism evidence="2 4">
    <name type="scientific">Alkalihalobacillus alcalophilus ATCC 27647 = CGMCC 1.3604</name>
    <dbReference type="NCBI Taxonomy" id="1218173"/>
    <lineage>
        <taxon>Bacteria</taxon>
        <taxon>Bacillati</taxon>
        <taxon>Bacillota</taxon>
        <taxon>Bacilli</taxon>
        <taxon>Bacillales</taxon>
        <taxon>Bacillaceae</taxon>
        <taxon>Alkalihalobacillus</taxon>
    </lineage>
</organism>
<dbReference type="InterPro" id="IPR054224">
    <property type="entry name" value="DUF6944"/>
</dbReference>
<comment type="caution">
    <text evidence="2">The sequence shown here is derived from an EMBL/GenBank/DDBJ whole genome shotgun (WGS) entry which is preliminary data.</text>
</comment>
<proteinExistence type="predicted"/>
<evidence type="ECO:0000256" key="1">
    <source>
        <dbReference type="SAM" id="Phobius"/>
    </source>
</evidence>
<dbReference type="STRING" id="1218173.BALCAV_0209075"/>
<evidence type="ECO:0000313" key="2">
    <source>
        <dbReference type="EMBL" id="KGA97596.1"/>
    </source>
</evidence>
<dbReference type="Proteomes" id="UP000002754">
    <property type="component" value="Unassembled WGS sequence"/>
</dbReference>
<dbReference type="EMBL" id="JALP01000016">
    <property type="protein sequence ID" value="THG92179.1"/>
    <property type="molecule type" value="Genomic_DNA"/>
</dbReference>
<reference evidence="3 5" key="2">
    <citation type="submission" date="2014-01" db="EMBL/GenBank/DDBJ databases">
        <title>Draft genome sequencing of Bacillus alcalophilus CGMCC 1.3604.</title>
        <authorList>
            <person name="Yang J."/>
            <person name="Diao L."/>
            <person name="Yang S."/>
        </authorList>
    </citation>
    <scope>NUCLEOTIDE SEQUENCE [LARGE SCALE GENOMIC DNA]</scope>
    <source>
        <strain evidence="3 5">CGMCC 1.3604</strain>
    </source>
</reference>
<sequence length="127" mass="13735">MERNALVESRREDSWVSAGVLIGIVGNIFSTFHLAEVFSDSEVVNKPLGIGGNFLQASGAYIATVASGDDFRSLAYIGGMWQFYGAGLQGVSGFLQRADLFDVFGSWIQFLGALFVAISITKELENE</sequence>
<dbReference type="Proteomes" id="UP000297014">
    <property type="component" value="Unassembled WGS sequence"/>
</dbReference>
<keyword evidence="1" id="KW-0812">Transmembrane</keyword>
<evidence type="ECO:0000313" key="4">
    <source>
        <dbReference type="Proteomes" id="UP000002754"/>
    </source>
</evidence>
<dbReference type="AlphaFoldDB" id="A0A094WL56"/>
<accession>A0A094WL56</accession>
<name>A0A094WL56_ALKAL</name>
<gene>
    <name evidence="3" type="ORF">AJ85_16300</name>
    <name evidence="2" type="ORF">BALCAV_0209075</name>
</gene>
<dbReference type="RefSeq" id="WP_003320463.1">
    <property type="nucleotide sequence ID" value="NZ_ALPT02000025.1"/>
</dbReference>
<keyword evidence="1" id="KW-0472">Membrane</keyword>
<dbReference type="Pfam" id="PF22116">
    <property type="entry name" value="DUF6944"/>
    <property type="match status" value="1"/>
</dbReference>
<dbReference type="OrthoDB" id="2927316at2"/>
<feature type="transmembrane region" description="Helical" evidence="1">
    <location>
        <begin position="15"/>
        <end position="35"/>
    </location>
</feature>
<reference evidence="2 4" key="1">
    <citation type="journal article" date="2014" name="Genome Announc.">
        <title>Draft Genome Sequence of Bacillus alcalophilus AV1934, a Classic Alkaliphile Isolated from Human Feces in 1934.</title>
        <authorList>
            <person name="Attie O."/>
            <person name="Jayaprakash A."/>
            <person name="Shah H."/>
            <person name="Paulsen I.T."/>
            <person name="Morino M."/>
            <person name="Takahashi Y."/>
            <person name="Narumi I."/>
            <person name="Sachidanandam R."/>
            <person name="Satoh K."/>
            <person name="Ito M."/>
            <person name="Krulwich T.A."/>
        </authorList>
    </citation>
    <scope>NUCLEOTIDE SEQUENCE [LARGE SCALE GENOMIC DNA]</scope>
    <source>
        <strain evidence="2 4">AV1934</strain>
    </source>
</reference>
<dbReference type="EMBL" id="ALPT02000025">
    <property type="protein sequence ID" value="KGA97596.1"/>
    <property type="molecule type" value="Genomic_DNA"/>
</dbReference>
<keyword evidence="1" id="KW-1133">Transmembrane helix</keyword>
<evidence type="ECO:0000313" key="5">
    <source>
        <dbReference type="Proteomes" id="UP000297014"/>
    </source>
</evidence>
<evidence type="ECO:0000313" key="3">
    <source>
        <dbReference type="EMBL" id="THG92179.1"/>
    </source>
</evidence>
<feature type="transmembrane region" description="Helical" evidence="1">
    <location>
        <begin position="104"/>
        <end position="121"/>
    </location>
</feature>
<protein>
    <submittedName>
        <fullName evidence="2">Uncharacterized protein</fullName>
    </submittedName>
</protein>